<evidence type="ECO:0000313" key="10">
    <source>
        <dbReference type="EMBL" id="TKR73625.1"/>
    </source>
</evidence>
<dbReference type="FunFam" id="3.40.50.300:FF:000083">
    <property type="entry name" value="ATP-dependent RNA helicase DOB1"/>
    <property type="match status" value="1"/>
</dbReference>
<evidence type="ECO:0000256" key="5">
    <source>
        <dbReference type="ARBA" id="ARBA00022840"/>
    </source>
</evidence>
<dbReference type="Pfam" id="PF13234">
    <property type="entry name" value="MTR4_beta-barrel"/>
    <property type="match status" value="1"/>
</dbReference>
<dbReference type="OrthoDB" id="64767at2759"/>
<gene>
    <name evidence="10" type="ORF">L596_020918</name>
</gene>
<dbReference type="SUPFAM" id="SSF52540">
    <property type="entry name" value="P-loop containing nucleoside triphosphate hydrolases"/>
    <property type="match status" value="1"/>
</dbReference>
<keyword evidence="5" id="KW-0067">ATP-binding</keyword>
<accession>A0A4V6A112</accession>
<dbReference type="AlphaFoldDB" id="A0A4V6A112"/>
<comment type="caution">
    <text evidence="10">The sequence shown here is derived from an EMBL/GenBank/DDBJ whole genome shotgun (WGS) entry which is preliminary data.</text>
</comment>
<dbReference type="PIRSF" id="PIRSF005198">
    <property type="entry name" value="Antiviral_helicase_SKI2"/>
    <property type="match status" value="1"/>
</dbReference>
<dbReference type="SMART" id="SM01142">
    <property type="entry name" value="DSHCT"/>
    <property type="match status" value="1"/>
</dbReference>
<evidence type="ECO:0000259" key="8">
    <source>
        <dbReference type="PROSITE" id="PS51192"/>
    </source>
</evidence>
<dbReference type="EMBL" id="AZBU02000006">
    <property type="protein sequence ID" value="TKR73625.1"/>
    <property type="molecule type" value="Genomic_DNA"/>
</dbReference>
<dbReference type="InterPro" id="IPR027417">
    <property type="entry name" value="P-loop_NTPase"/>
</dbReference>
<evidence type="ECO:0000313" key="11">
    <source>
        <dbReference type="Proteomes" id="UP000298663"/>
    </source>
</evidence>
<dbReference type="CDD" id="cd18795">
    <property type="entry name" value="SF2_C_Ski2"/>
    <property type="match status" value="1"/>
</dbReference>
<dbReference type="GO" id="GO:0005634">
    <property type="term" value="C:nucleus"/>
    <property type="evidence" value="ECO:0007669"/>
    <property type="project" value="UniProtKB-SubCell"/>
</dbReference>
<feature type="coiled-coil region" evidence="7">
    <location>
        <begin position="996"/>
        <end position="1023"/>
    </location>
</feature>
<dbReference type="PROSITE" id="PS51192">
    <property type="entry name" value="HELICASE_ATP_BIND_1"/>
    <property type="match status" value="1"/>
</dbReference>
<dbReference type="Gene3D" id="3.40.50.300">
    <property type="entry name" value="P-loop containing nucleotide triphosphate hydrolases"/>
    <property type="match status" value="2"/>
</dbReference>
<evidence type="ECO:0000256" key="2">
    <source>
        <dbReference type="ARBA" id="ARBA00022741"/>
    </source>
</evidence>
<dbReference type="Gene3D" id="2.40.30.300">
    <property type="match status" value="1"/>
</dbReference>
<evidence type="ECO:0000259" key="9">
    <source>
        <dbReference type="PROSITE" id="PS51194"/>
    </source>
</evidence>
<evidence type="ECO:0008006" key="12">
    <source>
        <dbReference type="Google" id="ProtNLM"/>
    </source>
</evidence>
<keyword evidence="6" id="KW-0539">Nucleus</keyword>
<dbReference type="PANTHER" id="PTHR12131">
    <property type="entry name" value="ATP-DEPENDENT RNA AND DNA HELICASE"/>
    <property type="match status" value="1"/>
</dbReference>
<dbReference type="InterPro" id="IPR048392">
    <property type="entry name" value="MTR4-like_stalk"/>
</dbReference>
<dbReference type="GO" id="GO:0005524">
    <property type="term" value="F:ATP binding"/>
    <property type="evidence" value="ECO:0007669"/>
    <property type="project" value="UniProtKB-KW"/>
</dbReference>
<evidence type="ECO:0000256" key="4">
    <source>
        <dbReference type="ARBA" id="ARBA00022806"/>
    </source>
</evidence>
<dbReference type="Proteomes" id="UP000298663">
    <property type="component" value="Unassembled WGS sequence"/>
</dbReference>
<dbReference type="InterPro" id="IPR025696">
    <property type="entry name" value="Beta-barrel_MTR4"/>
</dbReference>
<dbReference type="CDD" id="cd18024">
    <property type="entry name" value="DEXHc_Mtr4-like"/>
    <property type="match status" value="1"/>
</dbReference>
<evidence type="ECO:0000256" key="1">
    <source>
        <dbReference type="ARBA" id="ARBA00004123"/>
    </source>
</evidence>
<dbReference type="FunFam" id="3.40.50.300:FF:000141">
    <property type="entry name" value="ATP-dependent RNA helicase DOB1"/>
    <property type="match status" value="1"/>
</dbReference>
<keyword evidence="4" id="KW-0347">Helicase</keyword>
<dbReference type="GO" id="GO:0000460">
    <property type="term" value="P:maturation of 5.8S rRNA"/>
    <property type="evidence" value="ECO:0007669"/>
    <property type="project" value="TreeGrafter"/>
</dbReference>
<feature type="domain" description="Helicase C-terminal" evidence="9">
    <location>
        <begin position="374"/>
        <end position="578"/>
    </location>
</feature>
<keyword evidence="2" id="KW-0547">Nucleotide-binding</keyword>
<evidence type="ECO:0000256" key="6">
    <source>
        <dbReference type="ARBA" id="ARBA00023242"/>
    </source>
</evidence>
<feature type="coiled-coil region" evidence="7">
    <location>
        <begin position="784"/>
        <end position="836"/>
    </location>
</feature>
<dbReference type="GO" id="GO:0016787">
    <property type="term" value="F:hydrolase activity"/>
    <property type="evidence" value="ECO:0007669"/>
    <property type="project" value="UniProtKB-KW"/>
</dbReference>
<dbReference type="InterPro" id="IPR012961">
    <property type="entry name" value="Ski2/MTR4_C"/>
</dbReference>
<dbReference type="InterPro" id="IPR016438">
    <property type="entry name" value="SKI2-like"/>
</dbReference>
<dbReference type="SMART" id="SM00490">
    <property type="entry name" value="HELICc"/>
    <property type="match status" value="1"/>
</dbReference>
<sequence>MDDFFDEDEVQHTSPPVPEVIDDAAAVAAEENPSRQATMDLLASLGGATMKRPIEEAEEMEEDDEEARQAKIRKLMVPSEEVKKEDDDDGIADLMDPSRIRIGVQQIDTGSENCIHEVAIPKDVPHVELQDSKQEPAKSYPFTLDPFQKAAIRCIDNNQSVLVSAHTSAGKTVVATYSIAKALRDKQRVVYTSPIKALSNQKFQELSAEFGDVGLMTGDVTLNPEASCLVMTTEILRSMLYRGSEIMREVGWVIFDEIHYMRDRERGVVWEETLILLPDSVHYAFLSATIPNALQFAKWITYLHRQPVHVVYTEYRPTPLQHFIYPTGGKGLYEVVNVKGQFREDKFVEAMSCLSLPSENDGKSTRKSGKGASSVVKILNTIREKGLLPCIVFSFSRNDCKAYAEQLNEVDFNTEDDKKIISEIFTNAVTLLSEEDRNLPQINELFPLLQRGIGVHHSGLIPLLKETIEILFGEGLLKILFATETFAMGLNMPARTVLFTSARKYDGSDFRWVSSGEYIQMSGRAGRRGKDDRGLVILMVDQQMGADVAKQVIKGKTDPLNSQFRLTYNMVLNLLRVEGINPEFMLERSFFQFQNYSQIPQLIRNVDHAKGKLETIKVPDEKEFLAYHMMGSKLEELESSIRKIVMMPKNSVPFFKAGRVMHIKTDSADFGPAVMIGYNKKPNPDDPSLIVYILELALFVSNPVNSSQKGFRLDDMKPVNWDSSKEQAYTVLLNVTLDCVKAMSSVCLRFPDDLTTPDSQRSLVRIMRESRKRLNGKFPDLDPLKDMKLRDDELERLIDQCKQLRDRKESHPIKERKDFKENMKKLQEKLDFTRAHETAVKLLKDAKEVLQKGELNCRTRILRRLQYCSESDVITTKGRVACEIGAADELVLTEMLFAGVFNKMSPAETAALLSCFVFQEKSKNQVPEDLQGHFRTLQETARRIAKVSAECKLQLNEEKYLESFNPGLMAVVHGWCSGKTFQEVVKIGNTLFEGSIIRCMRRLEELLREMRDASAALGNDELKAHFEASREALRRDIVFAASLYL</sequence>
<dbReference type="Pfam" id="PF00270">
    <property type="entry name" value="DEAD"/>
    <property type="match status" value="1"/>
</dbReference>
<dbReference type="PROSITE" id="PS51194">
    <property type="entry name" value="HELICASE_CTER"/>
    <property type="match status" value="1"/>
</dbReference>
<evidence type="ECO:0000256" key="3">
    <source>
        <dbReference type="ARBA" id="ARBA00022801"/>
    </source>
</evidence>
<protein>
    <recommendedName>
        <fullName evidence="12">Superkiller viralicidic activity 2-like 2</fullName>
    </recommendedName>
</protein>
<dbReference type="Pfam" id="PF00271">
    <property type="entry name" value="Helicase_C"/>
    <property type="match status" value="1"/>
</dbReference>
<comment type="subcellular location">
    <subcellularLocation>
        <location evidence="1">Nucleus</location>
    </subcellularLocation>
</comment>
<dbReference type="GO" id="GO:0003723">
    <property type="term" value="F:RNA binding"/>
    <property type="evidence" value="ECO:0007669"/>
    <property type="project" value="InterPro"/>
</dbReference>
<proteinExistence type="predicted"/>
<dbReference type="STRING" id="34508.A0A4V6A112"/>
<dbReference type="GO" id="GO:0006401">
    <property type="term" value="P:RNA catabolic process"/>
    <property type="evidence" value="ECO:0007669"/>
    <property type="project" value="InterPro"/>
</dbReference>
<dbReference type="Pfam" id="PF08148">
    <property type="entry name" value="DSHCT"/>
    <property type="match status" value="1"/>
</dbReference>
<dbReference type="GO" id="GO:0003724">
    <property type="term" value="F:RNA helicase activity"/>
    <property type="evidence" value="ECO:0007669"/>
    <property type="project" value="InterPro"/>
</dbReference>
<evidence type="ECO:0000256" key="7">
    <source>
        <dbReference type="SAM" id="Coils"/>
    </source>
</evidence>
<name>A0A4V6A112_STECR</name>
<keyword evidence="11" id="KW-1185">Reference proteome</keyword>
<keyword evidence="3" id="KW-0378">Hydrolase</keyword>
<dbReference type="Gene3D" id="1.10.3380.30">
    <property type="match status" value="2"/>
</dbReference>
<dbReference type="Pfam" id="PF21408">
    <property type="entry name" value="MTR4-like_stalk"/>
    <property type="match status" value="1"/>
</dbReference>
<reference evidence="10 11" key="2">
    <citation type="journal article" date="2019" name="G3 (Bethesda)">
        <title>Hybrid Assembly of the Genome of the Entomopathogenic Nematode Steinernema carpocapsae Identifies the X-Chromosome.</title>
        <authorList>
            <person name="Serra L."/>
            <person name="Macchietto M."/>
            <person name="Macias-Munoz A."/>
            <person name="McGill C.J."/>
            <person name="Rodriguez I.M."/>
            <person name="Rodriguez B."/>
            <person name="Murad R."/>
            <person name="Mortazavi A."/>
        </authorList>
    </citation>
    <scope>NUCLEOTIDE SEQUENCE [LARGE SCALE GENOMIC DNA]</scope>
    <source>
        <strain evidence="10 11">ALL</strain>
    </source>
</reference>
<dbReference type="InterPro" id="IPR050699">
    <property type="entry name" value="RNA-DNA_Helicase"/>
</dbReference>
<feature type="domain" description="Helicase ATP-binding" evidence="8">
    <location>
        <begin position="152"/>
        <end position="308"/>
    </location>
</feature>
<dbReference type="InterPro" id="IPR011545">
    <property type="entry name" value="DEAD/DEAH_box_helicase_dom"/>
</dbReference>
<organism evidence="10 11">
    <name type="scientific">Steinernema carpocapsae</name>
    <name type="common">Entomopathogenic nematode</name>
    <dbReference type="NCBI Taxonomy" id="34508"/>
    <lineage>
        <taxon>Eukaryota</taxon>
        <taxon>Metazoa</taxon>
        <taxon>Ecdysozoa</taxon>
        <taxon>Nematoda</taxon>
        <taxon>Chromadorea</taxon>
        <taxon>Rhabditida</taxon>
        <taxon>Tylenchina</taxon>
        <taxon>Panagrolaimomorpha</taxon>
        <taxon>Strongyloidoidea</taxon>
        <taxon>Steinernematidae</taxon>
        <taxon>Steinernema</taxon>
    </lineage>
</organism>
<keyword evidence="7" id="KW-0175">Coiled coil</keyword>
<dbReference type="InterPro" id="IPR014001">
    <property type="entry name" value="Helicase_ATP-bd"/>
</dbReference>
<dbReference type="PANTHER" id="PTHR12131:SF7">
    <property type="entry name" value="EXOSOME RNA HELICASE MTR4"/>
    <property type="match status" value="1"/>
</dbReference>
<dbReference type="SMART" id="SM00487">
    <property type="entry name" value="DEXDc"/>
    <property type="match status" value="1"/>
</dbReference>
<reference evidence="10 11" key="1">
    <citation type="journal article" date="2015" name="Genome Biol.">
        <title>Comparative genomics of Steinernema reveals deeply conserved gene regulatory networks.</title>
        <authorList>
            <person name="Dillman A.R."/>
            <person name="Macchietto M."/>
            <person name="Porter C.F."/>
            <person name="Rogers A."/>
            <person name="Williams B."/>
            <person name="Antoshechkin I."/>
            <person name="Lee M.M."/>
            <person name="Goodwin Z."/>
            <person name="Lu X."/>
            <person name="Lewis E.E."/>
            <person name="Goodrich-Blair H."/>
            <person name="Stock S.P."/>
            <person name="Adams B.J."/>
            <person name="Sternberg P.W."/>
            <person name="Mortazavi A."/>
        </authorList>
    </citation>
    <scope>NUCLEOTIDE SEQUENCE [LARGE SCALE GENOMIC DNA]</scope>
    <source>
        <strain evidence="10 11">ALL</strain>
    </source>
</reference>
<dbReference type="InterPro" id="IPR001650">
    <property type="entry name" value="Helicase_C-like"/>
</dbReference>